<dbReference type="Proteomes" id="UP000663853">
    <property type="component" value="Unassembled WGS sequence"/>
</dbReference>
<dbReference type="AlphaFoldDB" id="A0A8H3AZ00"/>
<comment type="similarity">
    <text evidence="3">Belongs to the acetyltransferase family. MAK3 subfamily.</text>
</comment>
<evidence type="ECO:0000259" key="4">
    <source>
        <dbReference type="PROSITE" id="PS51186"/>
    </source>
</evidence>
<dbReference type="InterPro" id="IPR000182">
    <property type="entry name" value="GNAT_dom"/>
</dbReference>
<proteinExistence type="inferred from homology"/>
<dbReference type="PROSITE" id="PS51186">
    <property type="entry name" value="GNAT"/>
    <property type="match status" value="1"/>
</dbReference>
<comment type="caution">
    <text evidence="5">The sequence shown here is derived from an EMBL/GenBank/DDBJ whole genome shotgun (WGS) entry which is preliminary data.</text>
</comment>
<evidence type="ECO:0000256" key="2">
    <source>
        <dbReference type="ARBA" id="ARBA00023315"/>
    </source>
</evidence>
<evidence type="ECO:0000313" key="6">
    <source>
        <dbReference type="Proteomes" id="UP000663853"/>
    </source>
</evidence>
<dbReference type="PANTHER" id="PTHR45896">
    <property type="entry name" value="N-ALPHA-ACETYLTRANSFERASE 30"/>
    <property type="match status" value="1"/>
</dbReference>
<keyword evidence="1" id="KW-0808">Transferase</keyword>
<dbReference type="EMBL" id="CAJMXA010000813">
    <property type="protein sequence ID" value="CAE6443778.1"/>
    <property type="molecule type" value="Genomic_DNA"/>
</dbReference>
<dbReference type="Pfam" id="PF00583">
    <property type="entry name" value="Acetyltransf_1"/>
    <property type="match status" value="1"/>
</dbReference>
<dbReference type="CDD" id="cd04301">
    <property type="entry name" value="NAT_SF"/>
    <property type="match status" value="1"/>
</dbReference>
<feature type="domain" description="N-acetyltransferase" evidence="4">
    <location>
        <begin position="18"/>
        <end position="169"/>
    </location>
</feature>
<dbReference type="PANTHER" id="PTHR45896:SF1">
    <property type="entry name" value="N-ALPHA-ACETYLTRANSFERASE 30"/>
    <property type="match status" value="1"/>
</dbReference>
<evidence type="ECO:0000256" key="1">
    <source>
        <dbReference type="ARBA" id="ARBA00022679"/>
    </source>
</evidence>
<evidence type="ECO:0000313" key="5">
    <source>
        <dbReference type="EMBL" id="CAE6443778.1"/>
    </source>
</evidence>
<dbReference type="Gene3D" id="3.40.630.30">
    <property type="match status" value="1"/>
</dbReference>
<organism evidence="5 6">
    <name type="scientific">Rhizoctonia solani</name>
    <dbReference type="NCBI Taxonomy" id="456999"/>
    <lineage>
        <taxon>Eukaryota</taxon>
        <taxon>Fungi</taxon>
        <taxon>Dikarya</taxon>
        <taxon>Basidiomycota</taxon>
        <taxon>Agaricomycotina</taxon>
        <taxon>Agaricomycetes</taxon>
        <taxon>Cantharellales</taxon>
        <taxon>Ceratobasidiaceae</taxon>
        <taxon>Rhizoctonia</taxon>
    </lineage>
</organism>
<dbReference type="SUPFAM" id="SSF55729">
    <property type="entry name" value="Acyl-CoA N-acyltransferases (Nat)"/>
    <property type="match status" value="1"/>
</dbReference>
<evidence type="ECO:0000256" key="3">
    <source>
        <dbReference type="ARBA" id="ARBA00024025"/>
    </source>
</evidence>
<name>A0A8H3AZ00_9AGAM</name>
<dbReference type="GO" id="GO:0031417">
    <property type="term" value="C:NatC complex"/>
    <property type="evidence" value="ECO:0007669"/>
    <property type="project" value="TreeGrafter"/>
</dbReference>
<gene>
    <name evidence="5" type="ORF">RDB_LOCUS39767</name>
</gene>
<accession>A0A8H3AZ00</accession>
<protein>
    <recommendedName>
        <fullName evidence="4">N-acetyltransferase domain-containing protein</fullName>
    </recommendedName>
</protein>
<reference evidence="5" key="1">
    <citation type="submission" date="2021-01" db="EMBL/GenBank/DDBJ databases">
        <authorList>
            <person name="Kaushik A."/>
        </authorList>
    </citation>
    <scope>NUCLEOTIDE SEQUENCE</scope>
    <source>
        <strain evidence="5">AG6-10EEA</strain>
    </source>
</reference>
<sequence length="214" mass="23691">MGDASTSIASIMDTFNGISYRPYAGETDLPAIMTLVQDGLSEPYVIYTYRYFLSSWPHLAFMAHDPETGEPVGAIVCKQDSHRGKAERGYIAMLVVGGAWRKRGIARHLVELSIDAMTANGADEVALETEFDNTPALALYSTLGFLREKRLFRFYMNGKDAFRLIKPLRPVDQTAVNVASQGKEPWDGEWKDTGYVFAPLSPRPSSAPVGLLYT</sequence>
<dbReference type="InterPro" id="IPR044542">
    <property type="entry name" value="NAA30-like"/>
</dbReference>
<dbReference type="InterPro" id="IPR016181">
    <property type="entry name" value="Acyl_CoA_acyltransferase"/>
</dbReference>
<keyword evidence="2" id="KW-0012">Acyltransferase</keyword>
<dbReference type="GO" id="GO:0004596">
    <property type="term" value="F:protein-N-terminal amino-acid acetyltransferase activity"/>
    <property type="evidence" value="ECO:0007669"/>
    <property type="project" value="InterPro"/>
</dbReference>